<feature type="compositionally biased region" description="Low complexity" evidence="1">
    <location>
        <begin position="197"/>
        <end position="240"/>
    </location>
</feature>
<protein>
    <recommendedName>
        <fullName evidence="4">DUF4290 domain-containing protein</fullName>
    </recommendedName>
</protein>
<feature type="compositionally biased region" description="Polar residues" evidence="1">
    <location>
        <begin position="170"/>
        <end position="186"/>
    </location>
</feature>
<accession>A0A1I5P5U3</accession>
<dbReference type="Proteomes" id="UP000199306">
    <property type="component" value="Unassembled WGS sequence"/>
</dbReference>
<name>A0A1I5P5U3_9BACT</name>
<evidence type="ECO:0000313" key="2">
    <source>
        <dbReference type="EMBL" id="SFP29474.1"/>
    </source>
</evidence>
<feature type="region of interest" description="Disordered" evidence="1">
    <location>
        <begin position="170"/>
        <end position="240"/>
    </location>
</feature>
<dbReference type="OrthoDB" id="1466969at2"/>
<dbReference type="Pfam" id="PF14123">
    <property type="entry name" value="DUF4290"/>
    <property type="match status" value="1"/>
</dbReference>
<dbReference type="AlphaFoldDB" id="A0A1I5P5U3"/>
<evidence type="ECO:0008006" key="4">
    <source>
        <dbReference type="Google" id="ProtNLM"/>
    </source>
</evidence>
<keyword evidence="3" id="KW-1185">Reference proteome</keyword>
<dbReference type="STRING" id="1079859.SAMN04515674_102302"/>
<evidence type="ECO:0000256" key="1">
    <source>
        <dbReference type="SAM" id="MobiDB-lite"/>
    </source>
</evidence>
<reference evidence="2 3" key="1">
    <citation type="submission" date="2016-10" db="EMBL/GenBank/DDBJ databases">
        <authorList>
            <person name="de Groot N.N."/>
        </authorList>
    </citation>
    <scope>NUCLEOTIDE SEQUENCE [LARGE SCALE GENOMIC DNA]</scope>
    <source>
        <strain evidence="3">E92,LMG 26720,CCM 7988</strain>
    </source>
</reference>
<proteinExistence type="predicted"/>
<dbReference type="EMBL" id="FOXH01000002">
    <property type="protein sequence ID" value="SFP29474.1"/>
    <property type="molecule type" value="Genomic_DNA"/>
</dbReference>
<sequence length="240" mass="28031">MKEYGTNVQKLVDHILTIQDRDKRTKYAYLLIELMKQVHPNMRDNQDYSNKLWDDLFILSNFQLDVDSPYPPPSPDAVGKRPKSVPYNVHQLKFRHYGRNVELLILRAIAESNPEDKKLLVAHIGKLMKTFYQTWNKEVVDDAVIWEHMREMSENLLAKTIEEVAGASNLGYTRNTTRPNTYSNDSSNERGRGGSFRGNNNDRNNNRNNNNNNDRNNRNNNNNDRNRNNNNNRNNNGGRR</sequence>
<gene>
    <name evidence="2" type="ORF">SAMN04515674_102302</name>
</gene>
<organism evidence="2 3">
    <name type="scientific">Pseudarcicella hirudinis</name>
    <dbReference type="NCBI Taxonomy" id="1079859"/>
    <lineage>
        <taxon>Bacteria</taxon>
        <taxon>Pseudomonadati</taxon>
        <taxon>Bacteroidota</taxon>
        <taxon>Cytophagia</taxon>
        <taxon>Cytophagales</taxon>
        <taxon>Flectobacillaceae</taxon>
        <taxon>Pseudarcicella</taxon>
    </lineage>
</organism>
<dbReference type="InterPro" id="IPR025632">
    <property type="entry name" value="DUF4290"/>
</dbReference>
<dbReference type="RefSeq" id="WP_092012884.1">
    <property type="nucleotide sequence ID" value="NZ_FOXH01000002.1"/>
</dbReference>
<evidence type="ECO:0000313" key="3">
    <source>
        <dbReference type="Proteomes" id="UP000199306"/>
    </source>
</evidence>